<dbReference type="EMBL" id="CM020620">
    <property type="protein sequence ID" value="KAK1870179.1"/>
    <property type="molecule type" value="Genomic_DNA"/>
</dbReference>
<sequence>MGPWTPLTSTALSDLRPDALEELWLVDLPEDRADAPEVWDQAVQLLSAAVLEAARSLNRVVVTQAQLTPLLELHGAPPVCLPVVLEQLVRSDSLKRSPLLPGPVSPFGGSGATPASGSGLRRAVDVFWTTLGYAPSSPPIPLVAPATPLVLPPAVRAAADKAVAALAAPSRIEAVTSLAAVATAACGGDLPSAAVVVDHLAETGKAALQPDVPTLSPTRGVKFCDVATGFTSVDASVLSLKAATARLDALDATLTAAAASARASAKAALASGNTPLAKRYLRREAGLRSRLDANAGAGANLAAALAAVDTADGNRETVAALAAGNAALKELSGPDAPSAADVDALAVEFGELTEDVEGVSSALAQGTAAGANAEADAEAELEAMEAAMAAEHAAAEAAAKEKAAADAATAAARARRAAAAKAAAAADADAADAAGRLAAVAMAGEGTPAAGATGGAEDLAQDSTAGSAVTGKEGDDVDDLLAGLDGLRVSASSVGAAVADEVDEPPRGEGRVQVPG</sequence>
<evidence type="ECO:0000313" key="2">
    <source>
        <dbReference type="Proteomes" id="UP000798662"/>
    </source>
</evidence>
<dbReference type="Proteomes" id="UP000798662">
    <property type="component" value="Chromosome 3"/>
</dbReference>
<keyword evidence="2" id="KW-1185">Reference proteome</keyword>
<proteinExistence type="predicted"/>
<comment type="caution">
    <text evidence="1">The sequence shown here is derived from an EMBL/GenBank/DDBJ whole genome shotgun (WGS) entry which is preliminary data.</text>
</comment>
<accession>A0ACC3CJA4</accession>
<protein>
    <submittedName>
        <fullName evidence="1">Uncharacterized protein</fullName>
    </submittedName>
</protein>
<reference evidence="1" key="1">
    <citation type="submission" date="2019-11" db="EMBL/GenBank/DDBJ databases">
        <title>Nori genome reveals adaptations in red seaweeds to the harsh intertidal environment.</title>
        <authorList>
            <person name="Wang D."/>
            <person name="Mao Y."/>
        </authorList>
    </citation>
    <scope>NUCLEOTIDE SEQUENCE</scope>
    <source>
        <tissue evidence="1">Gametophyte</tissue>
    </source>
</reference>
<gene>
    <name evidence="1" type="ORF">I4F81_012641</name>
</gene>
<name>A0ACC3CJA4_PYRYE</name>
<evidence type="ECO:0000313" key="1">
    <source>
        <dbReference type="EMBL" id="KAK1870179.1"/>
    </source>
</evidence>
<organism evidence="1 2">
    <name type="scientific">Pyropia yezoensis</name>
    <name type="common">Susabi-nori</name>
    <name type="synonym">Porphyra yezoensis</name>
    <dbReference type="NCBI Taxonomy" id="2788"/>
    <lineage>
        <taxon>Eukaryota</taxon>
        <taxon>Rhodophyta</taxon>
        <taxon>Bangiophyceae</taxon>
        <taxon>Bangiales</taxon>
        <taxon>Bangiaceae</taxon>
        <taxon>Pyropia</taxon>
    </lineage>
</organism>